<evidence type="ECO:0000313" key="3">
    <source>
        <dbReference type="Proteomes" id="UP001143463"/>
    </source>
</evidence>
<dbReference type="EMBL" id="BSFQ01000002">
    <property type="protein sequence ID" value="GLL09382.1"/>
    <property type="molecule type" value="Genomic_DNA"/>
</dbReference>
<feature type="region of interest" description="Disordered" evidence="1">
    <location>
        <begin position="63"/>
        <end position="90"/>
    </location>
</feature>
<reference evidence="2" key="2">
    <citation type="submission" date="2023-01" db="EMBL/GenBank/DDBJ databases">
        <authorList>
            <person name="Sun Q."/>
            <person name="Evtushenko L."/>
        </authorList>
    </citation>
    <scope>NUCLEOTIDE SEQUENCE</scope>
    <source>
        <strain evidence="2">VKM Ac-1069</strain>
    </source>
</reference>
<accession>A0A9W6KY21</accession>
<dbReference type="Proteomes" id="UP001143463">
    <property type="component" value="Unassembled WGS sequence"/>
</dbReference>
<organism evidence="2 3">
    <name type="scientific">Pseudonocardia halophobica</name>
    <dbReference type="NCBI Taxonomy" id="29401"/>
    <lineage>
        <taxon>Bacteria</taxon>
        <taxon>Bacillati</taxon>
        <taxon>Actinomycetota</taxon>
        <taxon>Actinomycetes</taxon>
        <taxon>Pseudonocardiales</taxon>
        <taxon>Pseudonocardiaceae</taxon>
        <taxon>Pseudonocardia</taxon>
    </lineage>
</organism>
<keyword evidence="3" id="KW-1185">Reference proteome</keyword>
<feature type="compositionally biased region" description="Basic residues" evidence="1">
    <location>
        <begin position="1"/>
        <end position="16"/>
    </location>
</feature>
<evidence type="ECO:0000256" key="1">
    <source>
        <dbReference type="SAM" id="MobiDB-lite"/>
    </source>
</evidence>
<gene>
    <name evidence="2" type="ORF">GCM10017577_05220</name>
</gene>
<dbReference type="RefSeq" id="WP_037039598.1">
    <property type="nucleotide sequence ID" value="NZ_BAAAUZ010000013.1"/>
</dbReference>
<feature type="region of interest" description="Disordered" evidence="1">
    <location>
        <begin position="1"/>
        <end position="21"/>
    </location>
</feature>
<dbReference type="AlphaFoldDB" id="A0A9W6KY21"/>
<proteinExistence type="predicted"/>
<sequence>MSGRVRTSRRNHRRPGRPLAGQAAAGVLLAVLLAGCGVTTEDRPEPIDPSMVPPMATPTVTVVPDLGAPRPAVTEPGPSTAAPGERPAPR</sequence>
<name>A0A9W6KY21_9PSEU</name>
<protein>
    <submittedName>
        <fullName evidence="2">Uncharacterized protein</fullName>
    </submittedName>
</protein>
<comment type="caution">
    <text evidence="2">The sequence shown here is derived from an EMBL/GenBank/DDBJ whole genome shotgun (WGS) entry which is preliminary data.</text>
</comment>
<evidence type="ECO:0000313" key="2">
    <source>
        <dbReference type="EMBL" id="GLL09382.1"/>
    </source>
</evidence>
<reference evidence="2" key="1">
    <citation type="journal article" date="2014" name="Int. J. Syst. Evol. Microbiol.">
        <title>Complete genome sequence of Corynebacterium casei LMG S-19264T (=DSM 44701T), isolated from a smear-ripened cheese.</title>
        <authorList>
            <consortium name="US DOE Joint Genome Institute (JGI-PGF)"/>
            <person name="Walter F."/>
            <person name="Albersmeier A."/>
            <person name="Kalinowski J."/>
            <person name="Ruckert C."/>
        </authorList>
    </citation>
    <scope>NUCLEOTIDE SEQUENCE</scope>
    <source>
        <strain evidence="2">VKM Ac-1069</strain>
    </source>
</reference>